<evidence type="ECO:0000313" key="5">
    <source>
        <dbReference type="Proteomes" id="UP000247409"/>
    </source>
</evidence>
<keyword evidence="5" id="KW-1185">Reference proteome</keyword>
<feature type="region of interest" description="Disordered" evidence="3">
    <location>
        <begin position="932"/>
        <end position="1095"/>
    </location>
</feature>
<proteinExistence type="predicted"/>
<dbReference type="InterPro" id="IPR031101">
    <property type="entry name" value="Ctr9"/>
</dbReference>
<dbReference type="PANTHER" id="PTHR14027:SF2">
    <property type="entry name" value="RNA POLYMERASE-ASSOCIATED PROTEIN CTR9 HOMOLOG"/>
    <property type="match status" value="1"/>
</dbReference>
<keyword evidence="1" id="KW-0677">Repeat</keyword>
<dbReference type="Gene3D" id="1.25.40.10">
    <property type="entry name" value="Tetratricopeptide repeat domain"/>
    <property type="match status" value="3"/>
</dbReference>
<evidence type="ECO:0000313" key="4">
    <source>
        <dbReference type="EMBL" id="PXF47248.1"/>
    </source>
</evidence>
<comment type="caution">
    <text evidence="4">The sequence shown here is derived from an EMBL/GenBank/DDBJ whole genome shotgun (WGS) entry which is preliminary data.</text>
</comment>
<feature type="compositionally biased region" description="Basic and acidic residues" evidence="3">
    <location>
        <begin position="1009"/>
        <end position="1020"/>
    </location>
</feature>
<dbReference type="EMBL" id="NBIV01000027">
    <property type="protein sequence ID" value="PXF47248.1"/>
    <property type="molecule type" value="Genomic_DNA"/>
</dbReference>
<feature type="compositionally biased region" description="Basic residues" evidence="3">
    <location>
        <begin position="999"/>
        <end position="1008"/>
    </location>
</feature>
<name>A0A2V3IYM4_9FLOR</name>
<sequence length="1095" mass="122768">MNESVDETALHPPSKHVPSNSPATSAPIYIRCRGAEEYVAITSEALPTNPYDVIQLLKVETASRSTWHAVASAYFRSCDWSSGITVLEQAATDDVDNMLSGEDTITRLDILAALGGAYVMQAEKSFSPEQRRELLRKAGDVFARAENFDMDYPAVWTARGWAELHGGKIGTTTWFDHAMANGLVLGAIGLAALVLNKPAKDKDPVSLLTSALRSNLCPPGVWTGLAYALYRDNALKHAREVAKRAIAAVRDSPEEERLEALYVLALVEIADRAPSCPEVLAYILSEAFQIGGDGDPRFLCIAAHFHFSGGYFEKGEVFARRAVKLADGLPGHSVGHLFGGFKSAVKAEALFQHGRILHHMHRIPDAIHAFEQAKKLEGRVNPGVFLRLGMLKLSSESKEDEAVAQDCLERVLKIDDRCAIAKRSLGVMLGRRILVRLQRGKARGGEIYERAVTLLRKGIATDGGEQDVSALLVLAGLVEEYHPQEAVESYRKAIETLGKDDVDPEIWNNLSSLLARLGRFEEALEVSKNIDDSTASENRTIAYNRARLKELSGDTEGAVEIYKSISKDDPHSKEALVRLAVISISKSEGFEEAEQQLLEAMNDRYTRPTAIAHLSNLYLKQGEKDHTKYKKAQDLLEKHRSECDYLALSFAGFMHRFLNDLVPERRSRFLTNYIGAPLVSLLKRNIRNASAANGAGVYFAENKMFNEARDAFQVAASSLSPEQAARVNLAHTHVMLGNHEIRESIRQNGRPSARAVTNARTLYEQANKLYCDALENISDSNSPRELRNRCELLLYSSWALFEARQFRASADKLQQLADLQPSSAVVRFNLGYALLEAAAERATVYSTRLGELERAKTEFEQSRAALQKAVMFASPHREPLTQTRLSVSSTQTLERYVRQQAKKHDVNVRNARIRAEDREREFKEKAALVEQMKKKEEERKREEEAKQRQKQEELVKAFNESIAKQKRIMQEEEEQRRREKEEEEADQVSGEENGESKPKTKRRRRRKEKDREETKEDTKRRGSGKRKAKTLTKATRSNDSSSEYSDIDVERQGNNSAPDSDRGDGSNNDQKAEKARPTKRRKVASSDEEDDITDN</sequence>
<dbReference type="InterPro" id="IPR011990">
    <property type="entry name" value="TPR-like_helical_dom_sf"/>
</dbReference>
<evidence type="ECO:0000256" key="3">
    <source>
        <dbReference type="SAM" id="MobiDB-lite"/>
    </source>
</evidence>
<reference evidence="4 5" key="1">
    <citation type="journal article" date="2018" name="Mol. Biol. Evol.">
        <title>Analysis of the draft genome of the red seaweed Gracilariopsis chorda provides insights into genome size evolution in Rhodophyta.</title>
        <authorList>
            <person name="Lee J."/>
            <person name="Yang E.C."/>
            <person name="Graf L."/>
            <person name="Yang J.H."/>
            <person name="Qiu H."/>
            <person name="Zel Zion U."/>
            <person name="Chan C.X."/>
            <person name="Stephens T.G."/>
            <person name="Weber A.P.M."/>
            <person name="Boo G.H."/>
            <person name="Boo S.M."/>
            <person name="Kim K.M."/>
            <person name="Shin Y."/>
            <person name="Jung M."/>
            <person name="Lee S.J."/>
            <person name="Yim H.S."/>
            <person name="Lee J.H."/>
            <person name="Bhattacharya D."/>
            <person name="Yoon H.S."/>
        </authorList>
    </citation>
    <scope>NUCLEOTIDE SEQUENCE [LARGE SCALE GENOMIC DNA]</scope>
    <source>
        <strain evidence="4 5">SKKU-2015</strain>
        <tissue evidence="4">Whole body</tissue>
    </source>
</reference>
<dbReference type="GO" id="GO:0006355">
    <property type="term" value="P:regulation of DNA-templated transcription"/>
    <property type="evidence" value="ECO:0007669"/>
    <property type="project" value="InterPro"/>
</dbReference>
<dbReference type="STRING" id="448386.A0A2V3IYM4"/>
<dbReference type="GO" id="GO:0000993">
    <property type="term" value="F:RNA polymerase II complex binding"/>
    <property type="evidence" value="ECO:0007669"/>
    <property type="project" value="TreeGrafter"/>
</dbReference>
<dbReference type="GO" id="GO:0016593">
    <property type="term" value="C:Cdc73/Paf1 complex"/>
    <property type="evidence" value="ECO:0007669"/>
    <property type="project" value="TreeGrafter"/>
</dbReference>
<dbReference type="PANTHER" id="PTHR14027">
    <property type="entry name" value="RNA POLYMERASE-ASSOCIATED PROTEIN CTR9"/>
    <property type="match status" value="1"/>
</dbReference>
<evidence type="ECO:0000256" key="1">
    <source>
        <dbReference type="ARBA" id="ARBA00022737"/>
    </source>
</evidence>
<feature type="compositionally biased region" description="Basic and acidic residues" evidence="3">
    <location>
        <begin position="932"/>
        <end position="955"/>
    </location>
</feature>
<protein>
    <submittedName>
        <fullName evidence="4">RNA polymerase-associated protein CTR9-like</fullName>
    </submittedName>
</protein>
<evidence type="ECO:0000256" key="2">
    <source>
        <dbReference type="ARBA" id="ARBA00022803"/>
    </source>
</evidence>
<dbReference type="SUPFAM" id="SSF48452">
    <property type="entry name" value="TPR-like"/>
    <property type="match status" value="3"/>
</dbReference>
<feature type="compositionally biased region" description="Acidic residues" evidence="3">
    <location>
        <begin position="1086"/>
        <end position="1095"/>
    </location>
</feature>
<feature type="compositionally biased region" description="Basic and acidic residues" evidence="3">
    <location>
        <begin position="1059"/>
        <end position="1076"/>
    </location>
</feature>
<keyword evidence="2" id="KW-0802">TPR repeat</keyword>
<dbReference type="GO" id="GO:0006368">
    <property type="term" value="P:transcription elongation by RNA polymerase II"/>
    <property type="evidence" value="ECO:0007669"/>
    <property type="project" value="TreeGrafter"/>
</dbReference>
<dbReference type="AlphaFoldDB" id="A0A2V3IYM4"/>
<feature type="region of interest" description="Disordered" evidence="3">
    <location>
        <begin position="1"/>
        <end position="23"/>
    </location>
</feature>
<feature type="compositionally biased region" description="Basic residues" evidence="3">
    <location>
        <begin position="1021"/>
        <end position="1030"/>
    </location>
</feature>
<gene>
    <name evidence="4" type="ORF">BWQ96_03023</name>
</gene>
<organism evidence="4 5">
    <name type="scientific">Gracilariopsis chorda</name>
    <dbReference type="NCBI Taxonomy" id="448386"/>
    <lineage>
        <taxon>Eukaryota</taxon>
        <taxon>Rhodophyta</taxon>
        <taxon>Florideophyceae</taxon>
        <taxon>Rhodymeniophycidae</taxon>
        <taxon>Gracilariales</taxon>
        <taxon>Gracilariaceae</taxon>
        <taxon>Gracilariopsis</taxon>
    </lineage>
</organism>
<accession>A0A2V3IYM4</accession>
<dbReference type="OrthoDB" id="2340at2759"/>
<feature type="compositionally biased region" description="Basic and acidic residues" evidence="3">
    <location>
        <begin position="968"/>
        <end position="980"/>
    </location>
</feature>
<dbReference type="Proteomes" id="UP000247409">
    <property type="component" value="Unassembled WGS sequence"/>
</dbReference>